<name>A0A7M7MMG9_APIME</name>
<gene>
    <name evidence="3" type="primary">LOC102655783</name>
</gene>
<organism evidence="1">
    <name type="scientific">Apis mellifera</name>
    <name type="common">Honeybee</name>
    <dbReference type="NCBI Taxonomy" id="7460"/>
    <lineage>
        <taxon>Eukaryota</taxon>
        <taxon>Metazoa</taxon>
        <taxon>Ecdysozoa</taxon>
        <taxon>Arthropoda</taxon>
        <taxon>Hexapoda</taxon>
        <taxon>Insecta</taxon>
        <taxon>Pterygota</taxon>
        <taxon>Neoptera</taxon>
        <taxon>Endopterygota</taxon>
        <taxon>Hymenoptera</taxon>
        <taxon>Apocrita</taxon>
        <taxon>Aculeata</taxon>
        <taxon>Apoidea</taxon>
        <taxon>Anthophila</taxon>
        <taxon>Apidae</taxon>
        <taxon>Apis</taxon>
    </lineage>
</organism>
<keyword evidence="2" id="KW-1185">Reference proteome</keyword>
<evidence type="ECO:0000313" key="3">
    <source>
        <dbReference type="RefSeq" id="XP_026298157.1"/>
    </source>
</evidence>
<dbReference type="KEGG" id="ame:102655783"/>
<dbReference type="OrthoDB" id="7615224at2759"/>
<sequence>MKVTRMKKVTKVQNSTRRANIRKVIAPKESTVFSKRMSMKRSMIFTMNITRMGNMRNMADIITNTRARKVDTRRRDTQILLDASIIMVRRSNTRRAIIIVSKKVESSMKVTTVIINMTENMERRVDTNRGKNGSPAVVIKFLNDKVYLLNMYHI</sequence>
<dbReference type="EnsemblMetazoa" id="XM_026442372">
    <property type="protein sequence ID" value="XP_026298157"/>
    <property type="gene ID" value="LOC102655783"/>
</dbReference>
<dbReference type="Proteomes" id="UP000005203">
    <property type="component" value="Linkage group LG8"/>
</dbReference>
<reference evidence="1" key="1">
    <citation type="submission" date="2021-01" db="UniProtKB">
        <authorList>
            <consortium name="EnsemblMetazoa"/>
        </authorList>
    </citation>
    <scope>IDENTIFICATION</scope>
    <source>
        <strain evidence="1">DH4</strain>
    </source>
</reference>
<accession>A0A8B8H2E0</accession>
<dbReference type="AlphaFoldDB" id="A0A7M7MMG9"/>
<proteinExistence type="predicted"/>
<reference evidence="3" key="2">
    <citation type="submission" date="2025-04" db="UniProtKB">
        <authorList>
            <consortium name="RefSeq"/>
        </authorList>
    </citation>
    <scope>IDENTIFICATION</scope>
    <source>
        <strain evidence="3">DH4</strain>
        <tissue evidence="3">Whole body</tissue>
    </source>
</reference>
<protein>
    <submittedName>
        <fullName evidence="3">Uncharacterized protein LOC102655783</fullName>
    </submittedName>
</protein>
<evidence type="ECO:0000313" key="1">
    <source>
        <dbReference type="EnsemblMetazoa" id="XP_026298157"/>
    </source>
</evidence>
<dbReference type="GeneID" id="102655783"/>
<evidence type="ECO:0000313" key="2">
    <source>
        <dbReference type="Proteomes" id="UP000005203"/>
    </source>
</evidence>
<dbReference type="RefSeq" id="XP_026298157.1">
    <property type="nucleotide sequence ID" value="XM_026442372.1"/>
</dbReference>
<accession>A0A7M7MMG9</accession>